<evidence type="ECO:0000259" key="5">
    <source>
        <dbReference type="PROSITE" id="PS50109"/>
    </source>
</evidence>
<keyword evidence="8" id="KW-1185">Reference proteome</keyword>
<protein>
    <recommendedName>
        <fullName evidence="2">histidine kinase</fullName>
        <ecNumber evidence="2">2.7.13.3</ecNumber>
    </recommendedName>
</protein>
<dbReference type="EC" id="2.7.13.3" evidence="2"/>
<evidence type="ECO:0000313" key="6">
    <source>
        <dbReference type="EMBL" id="KRG22635.1"/>
    </source>
</evidence>
<dbReference type="CDD" id="cd00082">
    <property type="entry name" value="HisKA"/>
    <property type="match status" value="1"/>
</dbReference>
<reference evidence="6" key="1">
    <citation type="submission" date="2015-09" db="EMBL/GenBank/DDBJ databases">
        <title>Draft Genome Sequences of Two Novel Amoeba-resistant Intranuclear Bacteria, Candidatus Berkiella cookevillensis and Candidatus Berkiella aquae.</title>
        <authorList>
            <person name="Mehari Y.T."/>
            <person name="Arivett B.A."/>
            <person name="Farone A.L."/>
            <person name="Gunderson J.H."/>
            <person name="Farone M.B."/>
        </authorList>
    </citation>
    <scope>NUCLEOTIDE SEQUENCE [LARGE SCALE GENOMIC DNA]</scope>
    <source>
        <strain evidence="6">HT99</strain>
    </source>
</reference>
<dbReference type="RefSeq" id="WP_075064828.1">
    <property type="nucleotide sequence ID" value="NZ_LKAJ02000001.1"/>
</dbReference>
<dbReference type="SUPFAM" id="SSF55874">
    <property type="entry name" value="ATPase domain of HSP90 chaperone/DNA topoisomerase II/histidine kinase"/>
    <property type="match status" value="1"/>
</dbReference>
<dbReference type="InterPro" id="IPR004358">
    <property type="entry name" value="Sig_transdc_His_kin-like_C"/>
</dbReference>
<keyword evidence="4" id="KW-0472">Membrane</keyword>
<dbReference type="Gene3D" id="3.30.565.10">
    <property type="entry name" value="Histidine kinase-like ATPase, C-terminal domain"/>
    <property type="match status" value="1"/>
</dbReference>
<dbReference type="InterPro" id="IPR003661">
    <property type="entry name" value="HisK_dim/P_dom"/>
</dbReference>
<dbReference type="AlphaFoldDB" id="A0A0Q9YPA2"/>
<comment type="catalytic activity">
    <reaction evidence="1">
        <text>ATP + protein L-histidine = ADP + protein N-phospho-L-histidine.</text>
        <dbReference type="EC" id="2.7.13.3"/>
    </reaction>
</comment>
<keyword evidence="4" id="KW-0812">Transmembrane</keyword>
<organism evidence="6">
    <name type="scientific">Candidatus Berkiella aquae</name>
    <dbReference type="NCBI Taxonomy" id="295108"/>
    <lineage>
        <taxon>Bacteria</taxon>
        <taxon>Pseudomonadati</taxon>
        <taxon>Pseudomonadota</taxon>
        <taxon>Gammaproteobacteria</taxon>
        <taxon>Candidatus Berkiellales</taxon>
        <taxon>Candidatus Berkiellaceae</taxon>
        <taxon>Candidatus Berkiella</taxon>
    </lineage>
</organism>
<gene>
    <name evidence="6" type="primary">zraS_2</name>
    <name evidence="6" type="ORF">HT99x_00173</name>
    <name evidence="7" type="ORF">HT99x_011205</name>
</gene>
<keyword evidence="3" id="KW-0597">Phosphoprotein</keyword>
<dbReference type="PANTHER" id="PTHR43065">
    <property type="entry name" value="SENSOR HISTIDINE KINASE"/>
    <property type="match status" value="1"/>
</dbReference>
<dbReference type="GO" id="GO:0000155">
    <property type="term" value="F:phosphorelay sensor kinase activity"/>
    <property type="evidence" value="ECO:0007669"/>
    <property type="project" value="InterPro"/>
</dbReference>
<dbReference type="SUPFAM" id="SSF47384">
    <property type="entry name" value="Homodimeric domain of signal transducing histidine kinase"/>
    <property type="match status" value="1"/>
</dbReference>
<feature type="transmembrane region" description="Helical" evidence="4">
    <location>
        <begin position="33"/>
        <end position="52"/>
    </location>
</feature>
<evidence type="ECO:0000256" key="2">
    <source>
        <dbReference type="ARBA" id="ARBA00012438"/>
    </source>
</evidence>
<dbReference type="Proteomes" id="UP000051497">
    <property type="component" value="Unassembled WGS sequence"/>
</dbReference>
<dbReference type="EMBL" id="LKAJ01000001">
    <property type="protein sequence ID" value="KRG22635.1"/>
    <property type="molecule type" value="Genomic_DNA"/>
</dbReference>
<dbReference type="PROSITE" id="PS50109">
    <property type="entry name" value="HIS_KIN"/>
    <property type="match status" value="1"/>
</dbReference>
<feature type="transmembrane region" description="Helical" evidence="4">
    <location>
        <begin position="6"/>
        <end position="26"/>
    </location>
</feature>
<dbReference type="OrthoDB" id="1931120at2"/>
<comment type="caution">
    <text evidence="6">The sequence shown here is derived from an EMBL/GenBank/DDBJ whole genome shotgun (WGS) entry which is preliminary data.</text>
</comment>
<evidence type="ECO:0000256" key="3">
    <source>
        <dbReference type="ARBA" id="ARBA00022553"/>
    </source>
</evidence>
<evidence type="ECO:0000256" key="1">
    <source>
        <dbReference type="ARBA" id="ARBA00000085"/>
    </source>
</evidence>
<dbReference type="Gene3D" id="1.10.287.130">
    <property type="match status" value="1"/>
</dbReference>
<feature type="domain" description="Histidine kinase" evidence="5">
    <location>
        <begin position="102"/>
        <end position="352"/>
    </location>
</feature>
<proteinExistence type="predicted"/>
<dbReference type="STRING" id="295108.HT99x_00173"/>
<dbReference type="EMBL" id="LKAJ02000001">
    <property type="protein sequence ID" value="MCS5712000.1"/>
    <property type="molecule type" value="Genomic_DNA"/>
</dbReference>
<dbReference type="InterPro" id="IPR005467">
    <property type="entry name" value="His_kinase_dom"/>
</dbReference>
<name>A0A0Q9YPA2_9GAMM</name>
<dbReference type="SMART" id="SM00387">
    <property type="entry name" value="HATPase_c"/>
    <property type="match status" value="1"/>
</dbReference>
<keyword evidence="4" id="KW-1133">Transmembrane helix</keyword>
<reference evidence="7" key="2">
    <citation type="journal article" date="2016" name="Genome Announc.">
        <title>Draft Genome Sequences of Two Novel Amoeba-Resistant Intranuclear Bacteria, 'Candidatus Berkiella cookevillensis' and 'Candidatus Berkiella aquae'.</title>
        <authorList>
            <person name="Mehari Y.T."/>
            <person name="Arivett B.A."/>
            <person name="Farone A.L."/>
            <person name="Gunderson J.H."/>
            <person name="Farone M.B."/>
        </authorList>
    </citation>
    <scope>NUCLEOTIDE SEQUENCE</scope>
    <source>
        <strain evidence="7">HT99</strain>
    </source>
</reference>
<keyword evidence="6" id="KW-0808">Transferase</keyword>
<reference evidence="7" key="3">
    <citation type="submission" date="2021-06" db="EMBL/GenBank/DDBJ databases">
        <title>Genomic Description and Analysis of Intracellular Bacteria, Candidatus Berkiella cookevillensis and Candidatus Berkiella aquae.</title>
        <authorList>
            <person name="Kidane D.T."/>
            <person name="Mehari Y.T."/>
            <person name="Rice F.C."/>
            <person name="Arivett B.A."/>
            <person name="Farone A.L."/>
            <person name="Berk S.G."/>
            <person name="Farone M.B."/>
        </authorList>
    </citation>
    <scope>NUCLEOTIDE SEQUENCE</scope>
    <source>
        <strain evidence="7">HT99</strain>
    </source>
</reference>
<keyword evidence="7" id="KW-0418">Kinase</keyword>
<dbReference type="InterPro" id="IPR036890">
    <property type="entry name" value="HATPase_C_sf"/>
</dbReference>
<dbReference type="InterPro" id="IPR036097">
    <property type="entry name" value="HisK_dim/P_sf"/>
</dbReference>
<dbReference type="InterPro" id="IPR003594">
    <property type="entry name" value="HATPase_dom"/>
</dbReference>
<dbReference type="Pfam" id="PF02518">
    <property type="entry name" value="HATPase_c"/>
    <property type="match status" value="1"/>
</dbReference>
<evidence type="ECO:0000313" key="7">
    <source>
        <dbReference type="EMBL" id="MCS5712000.1"/>
    </source>
</evidence>
<accession>A0A0Q9YPA2</accession>
<dbReference type="PANTHER" id="PTHR43065:SF42">
    <property type="entry name" value="TWO-COMPONENT SENSOR PPRA"/>
    <property type="match status" value="1"/>
</dbReference>
<sequence length="353" mass="39033">MKTLTVIKHPLTLVIILIIIAECFVVQNFYTPVVGVFFGIVAVVHIILGYFLKKQCSACTQANPIQPIAEPTVNNLEEQLKAAQQQLITQEKMASIGMLTAGIAHEIKNPLNFVNNFSDMTVELVEELKEEIAKSENITDAQKESIDGIVEDIGTNCKKINEHGKRAESIIKNMLIQTRASNVDKIPVDMNQLLEEYLNLAYHGLRAQNNKFNAKMEKQLDATLPKITASPQSIGRVFLNIINNGLYAANKKSEQFSAELLNTIFMPTISISSSQDNDNIIIKIKDNGNGIKEDVITKIFEPFFTTKPAGEGTGLGLPICYDIVTKEHGGKLDVVSNVGEFTEFIITLPKDKA</sequence>
<evidence type="ECO:0000256" key="4">
    <source>
        <dbReference type="SAM" id="Phobius"/>
    </source>
</evidence>
<evidence type="ECO:0000313" key="8">
    <source>
        <dbReference type="Proteomes" id="UP000051497"/>
    </source>
</evidence>
<dbReference type="PRINTS" id="PR00344">
    <property type="entry name" value="BCTRLSENSOR"/>
</dbReference>